<reference evidence="1" key="1">
    <citation type="submission" date="2023-05" db="EMBL/GenBank/DDBJ databases">
        <authorList>
            <consortium name="ELIXIR-Norway"/>
        </authorList>
    </citation>
    <scope>NUCLEOTIDE SEQUENCE</scope>
</reference>
<evidence type="ECO:0000313" key="2">
    <source>
        <dbReference type="Proteomes" id="UP001162501"/>
    </source>
</evidence>
<gene>
    <name evidence="1" type="ORF">MRATA1EN22A_LOCUS23663</name>
</gene>
<dbReference type="Proteomes" id="UP001162501">
    <property type="component" value="Chromosome 4"/>
</dbReference>
<protein>
    <submittedName>
        <fullName evidence="1">Uncharacterized protein</fullName>
    </submittedName>
</protein>
<sequence>MSSQAGPTWRGCSPDDLTSCSSAATPSGAHPRAFASAALMPGTLAPMAKSVARTLSAPHFSVALSHPLRSSALWSRGPPLACPQFPPSTANWTQPVVGGRTSC</sequence>
<name>A0AC59ZWR2_RANTA</name>
<reference evidence="1" key="2">
    <citation type="submission" date="2025-03" db="EMBL/GenBank/DDBJ databases">
        <authorList>
            <consortium name="ELIXIR-Norway"/>
            <consortium name="Elixir Norway"/>
        </authorList>
    </citation>
    <scope>NUCLEOTIDE SEQUENCE</scope>
</reference>
<proteinExistence type="predicted"/>
<dbReference type="EMBL" id="OX596088">
    <property type="protein sequence ID" value="CAN0517776.1"/>
    <property type="molecule type" value="Genomic_DNA"/>
</dbReference>
<accession>A0AC59ZWR2</accession>
<evidence type="ECO:0000313" key="1">
    <source>
        <dbReference type="EMBL" id="CAN0517776.1"/>
    </source>
</evidence>
<organism evidence="1 2">
    <name type="scientific">Rangifer tarandus platyrhynchus</name>
    <name type="common">Svalbard reindeer</name>
    <dbReference type="NCBI Taxonomy" id="3082113"/>
    <lineage>
        <taxon>Eukaryota</taxon>
        <taxon>Metazoa</taxon>
        <taxon>Chordata</taxon>
        <taxon>Craniata</taxon>
        <taxon>Vertebrata</taxon>
        <taxon>Euteleostomi</taxon>
        <taxon>Mammalia</taxon>
        <taxon>Eutheria</taxon>
        <taxon>Laurasiatheria</taxon>
        <taxon>Artiodactyla</taxon>
        <taxon>Ruminantia</taxon>
        <taxon>Pecora</taxon>
        <taxon>Cervidae</taxon>
        <taxon>Odocoileinae</taxon>
        <taxon>Rangifer</taxon>
    </lineage>
</organism>